<name>A0A1H6Y150_9BACT</name>
<evidence type="ECO:0000313" key="2">
    <source>
        <dbReference type="Proteomes" id="UP000199403"/>
    </source>
</evidence>
<dbReference type="STRING" id="1416801.SAMN05192553_103164"/>
<organism evidence="1 2">
    <name type="scientific">Cyclobacterium xiamenense</name>
    <dbReference type="NCBI Taxonomy" id="1297121"/>
    <lineage>
        <taxon>Bacteria</taxon>
        <taxon>Pseudomonadati</taxon>
        <taxon>Bacteroidota</taxon>
        <taxon>Cytophagia</taxon>
        <taxon>Cytophagales</taxon>
        <taxon>Cyclobacteriaceae</taxon>
        <taxon>Cyclobacterium</taxon>
    </lineage>
</organism>
<evidence type="ECO:0008006" key="3">
    <source>
        <dbReference type="Google" id="ProtNLM"/>
    </source>
</evidence>
<proteinExistence type="predicted"/>
<reference evidence="2" key="1">
    <citation type="submission" date="2016-10" db="EMBL/GenBank/DDBJ databases">
        <authorList>
            <person name="Varghese N."/>
            <person name="Submissions S."/>
        </authorList>
    </citation>
    <scope>NUCLEOTIDE SEQUENCE [LARGE SCALE GENOMIC DNA]</scope>
    <source>
        <strain evidence="2">IBRC-M 10761</strain>
    </source>
</reference>
<protein>
    <recommendedName>
        <fullName evidence="3">YCII-related domain-containing protein</fullName>
    </recommendedName>
</protein>
<dbReference type="EMBL" id="FNZH01000003">
    <property type="protein sequence ID" value="SEJ30830.1"/>
    <property type="molecule type" value="Genomic_DNA"/>
</dbReference>
<keyword evidence="2" id="KW-1185">Reference proteome</keyword>
<dbReference type="Proteomes" id="UP000199403">
    <property type="component" value="Unassembled WGS sequence"/>
</dbReference>
<accession>A0A1H6Y150</accession>
<evidence type="ECO:0000313" key="1">
    <source>
        <dbReference type="EMBL" id="SEJ30830.1"/>
    </source>
</evidence>
<dbReference type="AlphaFoldDB" id="A0A1H6Y150"/>
<gene>
    <name evidence="1" type="ORF">SAMN05192553_103164</name>
</gene>
<sequence length="89" mass="9966">MDSIFWSDDIPDFPLNTCRNRFFSVAQEANPLLAVSEVFLGHMANVRRLVAEGKLLIAGPLGENVNRYRGIFIFDVASEPRNWVGSEPA</sequence>